<dbReference type="GO" id="GO:0061817">
    <property type="term" value="P:endoplasmic reticulum-plasma membrane tethering"/>
    <property type="evidence" value="ECO:0007669"/>
    <property type="project" value="TreeGrafter"/>
</dbReference>
<dbReference type="Pfam" id="PF00635">
    <property type="entry name" value="Motile_Sperm"/>
    <property type="match status" value="1"/>
</dbReference>
<dbReference type="PIRSF" id="PIRSF019693">
    <property type="entry name" value="VAMP-associated"/>
    <property type="match status" value="1"/>
</dbReference>
<dbReference type="GO" id="GO:0033149">
    <property type="term" value="F:FFAT motif binding"/>
    <property type="evidence" value="ECO:0007669"/>
    <property type="project" value="TreeGrafter"/>
</dbReference>
<dbReference type="EMBL" id="JANBPT010000851">
    <property type="protein sequence ID" value="KAJ1912235.1"/>
    <property type="molecule type" value="Genomic_DNA"/>
</dbReference>
<dbReference type="Gene3D" id="2.60.40.10">
    <property type="entry name" value="Immunoglobulins"/>
    <property type="match status" value="1"/>
</dbReference>
<feature type="domain" description="MSP" evidence="7">
    <location>
        <begin position="2"/>
        <end position="126"/>
    </location>
</feature>
<dbReference type="OrthoDB" id="264603at2759"/>
<dbReference type="GO" id="GO:0005789">
    <property type="term" value="C:endoplasmic reticulum membrane"/>
    <property type="evidence" value="ECO:0007669"/>
    <property type="project" value="InterPro"/>
</dbReference>
<feature type="compositionally biased region" description="Polar residues" evidence="6">
    <location>
        <begin position="229"/>
        <end position="249"/>
    </location>
</feature>
<keyword evidence="9" id="KW-1185">Reference proteome</keyword>
<evidence type="ECO:0000256" key="1">
    <source>
        <dbReference type="ARBA" id="ARBA00004211"/>
    </source>
</evidence>
<evidence type="ECO:0000256" key="3">
    <source>
        <dbReference type="ARBA" id="ARBA00022692"/>
    </source>
</evidence>
<comment type="subcellular location">
    <subcellularLocation>
        <location evidence="1">Membrane</location>
        <topology evidence="1">Single-pass type IV membrane protein</topology>
    </subcellularLocation>
</comment>
<organism evidence="8 9">
    <name type="scientific">Tieghemiomyces parasiticus</name>
    <dbReference type="NCBI Taxonomy" id="78921"/>
    <lineage>
        <taxon>Eukaryota</taxon>
        <taxon>Fungi</taxon>
        <taxon>Fungi incertae sedis</taxon>
        <taxon>Zoopagomycota</taxon>
        <taxon>Kickxellomycotina</taxon>
        <taxon>Dimargaritomycetes</taxon>
        <taxon>Dimargaritales</taxon>
        <taxon>Dimargaritaceae</taxon>
        <taxon>Tieghemiomyces</taxon>
    </lineage>
</organism>
<gene>
    <name evidence="8" type="primary">SCS2_1</name>
    <name evidence="8" type="ORF">IWQ60_009755</name>
</gene>
<keyword evidence="3" id="KW-0812">Transmembrane</keyword>
<evidence type="ECO:0000256" key="6">
    <source>
        <dbReference type="SAM" id="MobiDB-lite"/>
    </source>
</evidence>
<sequence length="338" mass="36276">MSLVIEPSTHLTFKRPFTSLTDDTLVLKNPTSSPIAFKVKTTAPKQYCVRPNAGRIEAGLEMEVQVVLQPLKEDFPPGYKSKDKFLVQSIVVTPELETLSLHELWPTVEKTNRSAIHERKLRCVFLAADDRDAAPSPGIPNEVIISAAPRAAPQQASLLDGSSVDNRRSSVPGLGSSSPAPFDTPTKSHAPEEFTSPTPMAATLPTQNFTSASPVREPIATPAYASEAPSASVTNDNTPNVSASATLSSQLESAESTILQLRRELSGYKSEMGSVRSQLKETQEQLQTEKTSASRTVPSSARSNPSAGAMVSQDVDGFSPQVLGVVAFTAFLLGYLFF</sequence>
<dbReference type="AlphaFoldDB" id="A0A9W7ZLY4"/>
<evidence type="ECO:0000256" key="5">
    <source>
        <dbReference type="ARBA" id="ARBA00023136"/>
    </source>
</evidence>
<feature type="region of interest" description="Disordered" evidence="6">
    <location>
        <begin position="154"/>
        <end position="206"/>
    </location>
</feature>
<dbReference type="PANTHER" id="PTHR10809:SF6">
    <property type="entry name" value="AT11025P-RELATED"/>
    <property type="match status" value="1"/>
</dbReference>
<dbReference type="InterPro" id="IPR013783">
    <property type="entry name" value="Ig-like_fold"/>
</dbReference>
<evidence type="ECO:0000256" key="2">
    <source>
        <dbReference type="ARBA" id="ARBA00008932"/>
    </source>
</evidence>
<reference evidence="8" key="1">
    <citation type="submission" date="2022-07" db="EMBL/GenBank/DDBJ databases">
        <title>Phylogenomic reconstructions and comparative analyses of Kickxellomycotina fungi.</title>
        <authorList>
            <person name="Reynolds N.K."/>
            <person name="Stajich J.E."/>
            <person name="Barry K."/>
            <person name="Grigoriev I.V."/>
            <person name="Crous P."/>
            <person name="Smith M.E."/>
        </authorList>
    </citation>
    <scope>NUCLEOTIDE SEQUENCE</scope>
    <source>
        <strain evidence="8">RSA 861</strain>
    </source>
</reference>
<dbReference type="SUPFAM" id="SSF49354">
    <property type="entry name" value="PapD-like"/>
    <property type="match status" value="1"/>
</dbReference>
<dbReference type="GO" id="GO:0005886">
    <property type="term" value="C:plasma membrane"/>
    <property type="evidence" value="ECO:0007669"/>
    <property type="project" value="TreeGrafter"/>
</dbReference>
<feature type="region of interest" description="Disordered" evidence="6">
    <location>
        <begin position="224"/>
        <end position="249"/>
    </location>
</feature>
<dbReference type="InterPro" id="IPR016763">
    <property type="entry name" value="VAP"/>
</dbReference>
<keyword evidence="4" id="KW-1133">Transmembrane helix</keyword>
<comment type="caution">
    <text evidence="8">The sequence shown here is derived from an EMBL/GenBank/DDBJ whole genome shotgun (WGS) entry which is preliminary data.</text>
</comment>
<dbReference type="InterPro" id="IPR000535">
    <property type="entry name" value="MSP_dom"/>
</dbReference>
<dbReference type="InterPro" id="IPR008962">
    <property type="entry name" value="PapD-like_sf"/>
</dbReference>
<evidence type="ECO:0000256" key="4">
    <source>
        <dbReference type="ARBA" id="ARBA00022989"/>
    </source>
</evidence>
<dbReference type="PROSITE" id="PS50202">
    <property type="entry name" value="MSP"/>
    <property type="match status" value="1"/>
</dbReference>
<feature type="region of interest" description="Disordered" evidence="6">
    <location>
        <begin position="271"/>
        <end position="311"/>
    </location>
</feature>
<dbReference type="PANTHER" id="PTHR10809">
    <property type="entry name" value="VESICLE-ASSOCIATED MEMBRANE PROTEIN-ASSOCIATED PROTEIN"/>
    <property type="match status" value="1"/>
</dbReference>
<name>A0A9W7ZLY4_9FUNG</name>
<evidence type="ECO:0000259" key="7">
    <source>
        <dbReference type="PROSITE" id="PS50202"/>
    </source>
</evidence>
<proteinExistence type="inferred from homology"/>
<dbReference type="Proteomes" id="UP001150569">
    <property type="component" value="Unassembled WGS sequence"/>
</dbReference>
<feature type="compositionally biased region" description="Polar residues" evidence="6">
    <location>
        <begin position="293"/>
        <end position="306"/>
    </location>
</feature>
<accession>A0A9W7ZLY4</accession>
<protein>
    <submittedName>
        <fullName evidence="8">Phosphatidylinositol-binding protein scs2</fullName>
    </submittedName>
</protein>
<comment type="similarity">
    <text evidence="2">Belongs to the VAMP-associated protein (VAP) (TC 9.B.17) family.</text>
</comment>
<keyword evidence="5" id="KW-0472">Membrane</keyword>
<dbReference type="GO" id="GO:0090158">
    <property type="term" value="P:endoplasmic reticulum membrane organization"/>
    <property type="evidence" value="ECO:0007669"/>
    <property type="project" value="TreeGrafter"/>
</dbReference>
<evidence type="ECO:0000313" key="8">
    <source>
        <dbReference type="EMBL" id="KAJ1912235.1"/>
    </source>
</evidence>
<evidence type="ECO:0000313" key="9">
    <source>
        <dbReference type="Proteomes" id="UP001150569"/>
    </source>
</evidence>